<gene>
    <name evidence="4" type="ORF">SAMN05421505_12741</name>
</gene>
<dbReference type="PANTHER" id="PTHR34216:SF3">
    <property type="entry name" value="POLY-BETA-1,6-N-ACETYL-D-GLUCOSAMINE N-DEACETYLASE"/>
    <property type="match status" value="1"/>
</dbReference>
<dbReference type="SUPFAM" id="SSF88713">
    <property type="entry name" value="Glycoside hydrolase/deacetylase"/>
    <property type="match status" value="1"/>
</dbReference>
<reference evidence="4 5" key="1">
    <citation type="submission" date="2016-10" db="EMBL/GenBank/DDBJ databases">
        <authorList>
            <person name="de Groot N.N."/>
        </authorList>
    </citation>
    <scope>NUCLEOTIDE SEQUENCE [LARGE SCALE GENOMIC DNA]</scope>
    <source>
        <strain evidence="4 5">CPCC 201354</strain>
    </source>
</reference>
<evidence type="ECO:0000313" key="4">
    <source>
        <dbReference type="EMBL" id="SDH93690.1"/>
    </source>
</evidence>
<evidence type="ECO:0000256" key="2">
    <source>
        <dbReference type="ARBA" id="ARBA00022729"/>
    </source>
</evidence>
<keyword evidence="5" id="KW-1185">Reference proteome</keyword>
<dbReference type="OrthoDB" id="9778320at2"/>
<dbReference type="InterPro" id="IPR011330">
    <property type="entry name" value="Glyco_hydro/deAcase_b/a-brl"/>
</dbReference>
<dbReference type="GO" id="GO:0005576">
    <property type="term" value="C:extracellular region"/>
    <property type="evidence" value="ECO:0007669"/>
    <property type="project" value="UniProtKB-SubCell"/>
</dbReference>
<evidence type="ECO:0000259" key="3">
    <source>
        <dbReference type="Pfam" id="PF01522"/>
    </source>
</evidence>
<dbReference type="GO" id="GO:0016810">
    <property type="term" value="F:hydrolase activity, acting on carbon-nitrogen (but not peptide) bonds"/>
    <property type="evidence" value="ECO:0007669"/>
    <property type="project" value="InterPro"/>
</dbReference>
<feature type="domain" description="NodB homology" evidence="3">
    <location>
        <begin position="121"/>
        <end position="253"/>
    </location>
</feature>
<dbReference type="PANTHER" id="PTHR34216">
    <property type="match status" value="1"/>
</dbReference>
<comment type="subcellular location">
    <subcellularLocation>
        <location evidence="1">Secreted</location>
    </subcellularLocation>
</comment>
<dbReference type="EMBL" id="FNCN01000027">
    <property type="protein sequence ID" value="SDH93690.1"/>
    <property type="molecule type" value="Genomic_DNA"/>
</dbReference>
<sequence length="353" mass="38242">MVYLRIGRIGILSLSVVALSGCLPWLGKEQPKAVSPQVQASAAQAKAAAARVASLAAAAKARANELGQIPVLMYHRIVEKPATVDDLTPKQFRTEMVRLAAEGYVPITAAEYATGRINIPAGKHPVVLTFDDSSPSQLTLDGMGVPKADTAVGILLDVGRRHPGFRPVGTFYVTRDMFGVSTPEEQAQMITWLRNNGFDVGNHTRDHHNLRGRDKKDVLAQVAAGHKLITDLVKEATPVTLALPYGNQPDKADWARKGSSGSVNYDYGGVFLAGYNPAPSPYSKDYNAVGIPRIRSGAKAGDCVRFCSGAWLDWLKANPDKRYTSDGDVKTVAYPKFKAPFMAKRYDKQALAY</sequence>
<dbReference type="InterPro" id="IPR002509">
    <property type="entry name" value="NODB_dom"/>
</dbReference>
<accession>A0A1G8GH71</accession>
<keyword evidence="2" id="KW-0732">Signal</keyword>
<proteinExistence type="predicted"/>
<dbReference type="GO" id="GO:0005975">
    <property type="term" value="P:carbohydrate metabolic process"/>
    <property type="evidence" value="ECO:0007669"/>
    <property type="project" value="InterPro"/>
</dbReference>
<organism evidence="4 5">
    <name type="scientific">Sinosporangium album</name>
    <dbReference type="NCBI Taxonomy" id="504805"/>
    <lineage>
        <taxon>Bacteria</taxon>
        <taxon>Bacillati</taxon>
        <taxon>Actinomycetota</taxon>
        <taxon>Actinomycetes</taxon>
        <taxon>Streptosporangiales</taxon>
        <taxon>Streptosporangiaceae</taxon>
        <taxon>Sinosporangium</taxon>
    </lineage>
</organism>
<protein>
    <submittedName>
        <fullName evidence="4">Polysaccharide deacetylase</fullName>
    </submittedName>
</protein>
<dbReference type="Pfam" id="PF01522">
    <property type="entry name" value="Polysacc_deac_1"/>
    <property type="match status" value="1"/>
</dbReference>
<dbReference type="Proteomes" id="UP000198923">
    <property type="component" value="Unassembled WGS sequence"/>
</dbReference>
<name>A0A1G8GH71_9ACTN</name>
<dbReference type="PROSITE" id="PS51257">
    <property type="entry name" value="PROKAR_LIPOPROTEIN"/>
    <property type="match status" value="1"/>
</dbReference>
<dbReference type="InterPro" id="IPR051398">
    <property type="entry name" value="Polysacch_Deacetylase"/>
</dbReference>
<dbReference type="RefSeq" id="WP_093173392.1">
    <property type="nucleotide sequence ID" value="NZ_FNCN01000027.1"/>
</dbReference>
<dbReference type="Gene3D" id="3.20.20.370">
    <property type="entry name" value="Glycoside hydrolase/deacetylase"/>
    <property type="match status" value="1"/>
</dbReference>
<evidence type="ECO:0000256" key="1">
    <source>
        <dbReference type="ARBA" id="ARBA00004613"/>
    </source>
</evidence>
<dbReference type="AlphaFoldDB" id="A0A1G8GH71"/>
<evidence type="ECO:0000313" key="5">
    <source>
        <dbReference type="Proteomes" id="UP000198923"/>
    </source>
</evidence>
<dbReference type="STRING" id="504805.SAMN05421505_12741"/>